<gene>
    <name evidence="2" type="ORF">LSAT_V11C500291410</name>
</gene>
<accession>A0A9R1VM80</accession>
<evidence type="ECO:0008006" key="4">
    <source>
        <dbReference type="Google" id="ProtNLM"/>
    </source>
</evidence>
<protein>
    <recommendedName>
        <fullName evidence="4">ELM2 domain-containing protein</fullName>
    </recommendedName>
</protein>
<dbReference type="Gramene" id="rna-gnl|WGS:NBSK|LSAT_5X170900_mrna">
    <property type="protein sequence ID" value="cds-PLY65564.1"/>
    <property type="gene ID" value="gene-LSAT_5X170900"/>
</dbReference>
<evidence type="ECO:0000313" key="3">
    <source>
        <dbReference type="Proteomes" id="UP000235145"/>
    </source>
</evidence>
<sequence length="246" mass="27770">METPLPTQAKNNTLKRHKSVDRFDYINNENLKLAIPIGPRFQAHVPEWTGPPHKKTPHNSLTSSKWLGTVTWSSTETTTEGDVIVIGKGRPESCNCASSGSIMCVKRHIAQKSSELQKDLGPAFHKWKFDQMGESVAKLWKQPEQQKLTHLMKRVPVSKDMDFIKPALECFPLKSKKDIVSYYLNVYVPRRMSVQTRSGCIMVDTDDEEKSKGGPCSKVSRKRARADATPLTSSKLVLTKYLTGRR</sequence>
<dbReference type="EMBL" id="NBSK02000005">
    <property type="protein sequence ID" value="KAJ0207435.1"/>
    <property type="molecule type" value="Genomic_DNA"/>
</dbReference>
<name>A0A9R1VM80_LACSA</name>
<reference evidence="2 3" key="1">
    <citation type="journal article" date="2017" name="Nat. Commun.">
        <title>Genome assembly with in vitro proximity ligation data and whole-genome triplication in lettuce.</title>
        <authorList>
            <person name="Reyes-Chin-Wo S."/>
            <person name="Wang Z."/>
            <person name="Yang X."/>
            <person name="Kozik A."/>
            <person name="Arikit S."/>
            <person name="Song C."/>
            <person name="Xia L."/>
            <person name="Froenicke L."/>
            <person name="Lavelle D.O."/>
            <person name="Truco M.J."/>
            <person name="Xia R."/>
            <person name="Zhu S."/>
            <person name="Xu C."/>
            <person name="Xu H."/>
            <person name="Xu X."/>
            <person name="Cox K."/>
            <person name="Korf I."/>
            <person name="Meyers B.C."/>
            <person name="Michelmore R.W."/>
        </authorList>
    </citation>
    <scope>NUCLEOTIDE SEQUENCE [LARGE SCALE GENOMIC DNA]</scope>
    <source>
        <strain evidence="3">cv. Salinas</strain>
        <tissue evidence="2">Seedlings</tissue>
    </source>
</reference>
<dbReference type="OrthoDB" id="1938526at2759"/>
<organism evidence="2 3">
    <name type="scientific">Lactuca sativa</name>
    <name type="common">Garden lettuce</name>
    <dbReference type="NCBI Taxonomy" id="4236"/>
    <lineage>
        <taxon>Eukaryota</taxon>
        <taxon>Viridiplantae</taxon>
        <taxon>Streptophyta</taxon>
        <taxon>Embryophyta</taxon>
        <taxon>Tracheophyta</taxon>
        <taxon>Spermatophyta</taxon>
        <taxon>Magnoliopsida</taxon>
        <taxon>eudicotyledons</taxon>
        <taxon>Gunneridae</taxon>
        <taxon>Pentapetalae</taxon>
        <taxon>asterids</taxon>
        <taxon>campanulids</taxon>
        <taxon>Asterales</taxon>
        <taxon>Asteraceae</taxon>
        <taxon>Cichorioideae</taxon>
        <taxon>Cichorieae</taxon>
        <taxon>Lactucinae</taxon>
        <taxon>Lactuca</taxon>
    </lineage>
</organism>
<comment type="caution">
    <text evidence="2">The sequence shown here is derived from an EMBL/GenBank/DDBJ whole genome shotgun (WGS) entry which is preliminary data.</text>
</comment>
<evidence type="ECO:0000313" key="2">
    <source>
        <dbReference type="EMBL" id="KAJ0207435.1"/>
    </source>
</evidence>
<dbReference type="PANTHER" id="PTHR46872">
    <property type="entry name" value="DNA BINDING PROTEIN"/>
    <property type="match status" value="1"/>
</dbReference>
<dbReference type="AlphaFoldDB" id="A0A9R1VM80"/>
<feature type="region of interest" description="Disordered" evidence="1">
    <location>
        <begin position="205"/>
        <end position="227"/>
    </location>
</feature>
<proteinExistence type="predicted"/>
<evidence type="ECO:0000256" key="1">
    <source>
        <dbReference type="SAM" id="MobiDB-lite"/>
    </source>
</evidence>
<dbReference type="PANTHER" id="PTHR46872:SF10">
    <property type="entry name" value="MYB-LIKE DOMAIN-CONTAINING PROTEIN"/>
    <property type="match status" value="1"/>
</dbReference>
<dbReference type="Proteomes" id="UP000235145">
    <property type="component" value="Unassembled WGS sequence"/>
</dbReference>
<keyword evidence="3" id="KW-1185">Reference proteome</keyword>